<dbReference type="GO" id="GO:0005737">
    <property type="term" value="C:cytoplasm"/>
    <property type="evidence" value="ECO:0007669"/>
    <property type="project" value="UniProtKB-SubCell"/>
</dbReference>
<dbReference type="InterPro" id="IPR032914">
    <property type="entry name" value="Vam6/VPS39/TRAP1"/>
</dbReference>
<evidence type="ECO:0000313" key="8">
    <source>
        <dbReference type="EMBL" id="URE19848.1"/>
    </source>
</evidence>
<dbReference type="OrthoDB" id="5325112at2759"/>
<dbReference type="GO" id="GO:0006914">
    <property type="term" value="P:autophagy"/>
    <property type="evidence" value="ECO:0007669"/>
    <property type="project" value="TreeGrafter"/>
</dbReference>
<dbReference type="Pfam" id="PF10366">
    <property type="entry name" value="Vps39_1"/>
    <property type="match status" value="1"/>
</dbReference>
<feature type="repeat" description="CHCR" evidence="5">
    <location>
        <begin position="630"/>
        <end position="801"/>
    </location>
</feature>
<dbReference type="GO" id="GO:0006886">
    <property type="term" value="P:intracellular protein transport"/>
    <property type="evidence" value="ECO:0007669"/>
    <property type="project" value="UniProtKB-UniRule"/>
</dbReference>
<keyword evidence="9" id="KW-1185">Reference proteome</keyword>
<evidence type="ECO:0000256" key="1">
    <source>
        <dbReference type="ARBA" id="ARBA00004496"/>
    </source>
</evidence>
<dbReference type="PANTHER" id="PTHR12894">
    <property type="entry name" value="CNH DOMAIN CONTAINING"/>
    <property type="match status" value="1"/>
</dbReference>
<evidence type="ECO:0000259" key="7">
    <source>
        <dbReference type="PROSITE" id="PS50219"/>
    </source>
</evidence>
<dbReference type="PROSITE" id="PS50236">
    <property type="entry name" value="CHCR"/>
    <property type="match status" value="1"/>
</dbReference>
<feature type="region of interest" description="Disordered" evidence="6">
    <location>
        <begin position="49"/>
        <end position="69"/>
    </location>
</feature>
<dbReference type="InterPro" id="IPR000547">
    <property type="entry name" value="Clathrin_H-chain/VPS_repeat"/>
</dbReference>
<keyword evidence="4" id="KW-0653">Protein transport</keyword>
<dbReference type="InterPro" id="IPR019453">
    <property type="entry name" value="VPS39/TGFA1_Znf"/>
</dbReference>
<dbReference type="Proteomes" id="UP001055439">
    <property type="component" value="Chromosome 7"/>
</dbReference>
<accession>A0A9E7GYP4</accession>
<dbReference type="GO" id="GO:0034058">
    <property type="term" value="P:endosomal vesicle fusion"/>
    <property type="evidence" value="ECO:0007669"/>
    <property type="project" value="TreeGrafter"/>
</dbReference>
<dbReference type="AlphaFoldDB" id="A0A9E7GYP4"/>
<dbReference type="Pfam" id="PF10367">
    <property type="entry name" value="zf-Vps39_C"/>
    <property type="match status" value="1"/>
</dbReference>
<evidence type="ECO:0000313" key="9">
    <source>
        <dbReference type="Proteomes" id="UP001055439"/>
    </source>
</evidence>
<dbReference type="PROSITE" id="PS50219">
    <property type="entry name" value="CNH"/>
    <property type="match status" value="1"/>
</dbReference>
<keyword evidence="3" id="KW-0963">Cytoplasm</keyword>
<reference evidence="8" key="1">
    <citation type="submission" date="2022-05" db="EMBL/GenBank/DDBJ databases">
        <title>The Musa troglodytarum L. genome provides insights into the mechanism of non-climacteric behaviour and enrichment of carotenoids.</title>
        <authorList>
            <person name="Wang J."/>
        </authorList>
    </citation>
    <scope>NUCLEOTIDE SEQUENCE</scope>
    <source>
        <tissue evidence="8">Leaf</tissue>
    </source>
</reference>
<protein>
    <submittedName>
        <fullName evidence="8">CNH domain</fullName>
    </submittedName>
</protein>
<dbReference type="InterPro" id="IPR001180">
    <property type="entry name" value="CNH_dom"/>
</dbReference>
<dbReference type="GO" id="GO:0016020">
    <property type="term" value="C:membrane"/>
    <property type="evidence" value="ECO:0007669"/>
    <property type="project" value="TreeGrafter"/>
</dbReference>
<gene>
    <name evidence="8" type="ORF">MUK42_05648</name>
</gene>
<evidence type="ECO:0000256" key="4">
    <source>
        <dbReference type="ARBA" id="ARBA00022927"/>
    </source>
</evidence>
<proteinExistence type="predicted"/>
<dbReference type="Pfam" id="PF00780">
    <property type="entry name" value="CNH"/>
    <property type="match status" value="1"/>
</dbReference>
<name>A0A9E7GYP4_9LILI</name>
<sequence>MVHSAYDSVELLKGCPVRIDAAAAYGSKLLLGCSDASLRIYAPSSAPPAPLASGGGGGDDGPSPPDVEIRREPYLPERTVSGFWKRAPLAIEVCRSRDLLLSLSEWVAVHRFPNLETVVAIGKTKGAHVYSWDDRRGFLCVGRQKRVAIYRLDGGREFVEVKEFGVPDVVKSMAWCGENICVGVRREYMIMNSTTGALSEIFSSGRIAPSLVVPLPSGELLLGKDNIGVFVDQNGKLLQDGRICWSEAPASVVVQKPYAVGRLPRHIEIRSLRAPYPLVQTVGLRDVHLLLQSNNSLIATLSNAVYGLIPVPLIAQIVQLTASGDFEEALSLCKLIPPEDSSLRASKESLIHIRYAHHLFNNGNYEEAMEQFLASQEEITYILSLYPSIILPKLLTVSVPEKFADANAELHLSRVSSDASDETESSLSQHYEPDDKSMLEIKKMSHNALMALVKFLQKKRQGIFERATAEVTEEVVQDSISSYEPYRSKSSNKKGGGYTHISSVAREMATILDTALLESLILTGQSSSVLELLKGPNFCDLKTCEKFLMERNQHTLLLELYKYNGMHRDALKLLDQLVQESNSGETHSELTQKFRPNMIIEYLKPLCRTDPMLVLEFSMNVLESCPSETIELFLSGNVPAELVNSYLKQHAPNMQSTYLELMLSMSENGINPKLQNELVHLYLSEVIDWFIDLKEQKKWDEKTYSPTRRKLLSALDGISGYNAADLLKRLPLDGLFEERAILLGRMNQHQLALALYVHKLHLPELALVYCDRVYEAALHQPSRSYANIYLTLLQIYLNPRRAIKELEQRTESSFAVVAQSTGVQKSGFIKVKGARQSKKIAEIEGADDMRISLSSTDSGRSDGDADEMTDEGDSIMLSQALDLLSQRWDRINGAQALRILPRDIKLQSRVQQIMRKLYIEMSMRDCYLKSNNLLEKCKVVLSIMDLLPFLKPLLRKSTEGSRNYSVIKSLTSNENLQVKEELYNCRRAIVKVDADSMCSLCHKRIGSSVFAVYPNGKTLVHFVCFRDSQSIKAVRGPATVRRT</sequence>
<evidence type="ECO:0000256" key="3">
    <source>
        <dbReference type="ARBA" id="ARBA00022490"/>
    </source>
</evidence>
<organism evidence="8 9">
    <name type="scientific">Musa troglodytarum</name>
    <name type="common">fe'i banana</name>
    <dbReference type="NCBI Taxonomy" id="320322"/>
    <lineage>
        <taxon>Eukaryota</taxon>
        <taxon>Viridiplantae</taxon>
        <taxon>Streptophyta</taxon>
        <taxon>Embryophyta</taxon>
        <taxon>Tracheophyta</taxon>
        <taxon>Spermatophyta</taxon>
        <taxon>Magnoliopsida</taxon>
        <taxon>Liliopsida</taxon>
        <taxon>Zingiberales</taxon>
        <taxon>Musaceae</taxon>
        <taxon>Musa</taxon>
    </lineage>
</organism>
<feature type="domain" description="CNH" evidence="7">
    <location>
        <begin position="16"/>
        <end position="297"/>
    </location>
</feature>
<dbReference type="EMBL" id="CP097509">
    <property type="protein sequence ID" value="URE19848.1"/>
    <property type="molecule type" value="Genomic_DNA"/>
</dbReference>
<keyword evidence="2" id="KW-0813">Transport</keyword>
<evidence type="ECO:0000256" key="2">
    <source>
        <dbReference type="ARBA" id="ARBA00022448"/>
    </source>
</evidence>
<feature type="region of interest" description="Disordered" evidence="6">
    <location>
        <begin position="414"/>
        <end position="433"/>
    </location>
</feature>
<evidence type="ECO:0000256" key="6">
    <source>
        <dbReference type="SAM" id="MobiDB-lite"/>
    </source>
</evidence>
<comment type="subcellular location">
    <subcellularLocation>
        <location evidence="1">Cytoplasm</location>
    </subcellularLocation>
</comment>
<dbReference type="InterPro" id="IPR019452">
    <property type="entry name" value="VPS39/TGF_beta_rcpt-assoc_1"/>
</dbReference>
<dbReference type="PANTHER" id="PTHR12894:SF27">
    <property type="entry name" value="TRANSFORMING GROWTH FACTOR-BETA RECEPTOR-ASSOCIATED PROTEIN 1"/>
    <property type="match status" value="1"/>
</dbReference>
<evidence type="ECO:0000256" key="5">
    <source>
        <dbReference type="PROSITE-ProRule" id="PRU01006"/>
    </source>
</evidence>